<protein>
    <recommendedName>
        <fullName evidence="3">IS982 family transposase</fullName>
    </recommendedName>
</protein>
<keyword evidence="2" id="KW-1185">Reference proteome</keyword>
<reference evidence="1 2" key="1">
    <citation type="submission" date="2016-11" db="EMBL/GenBank/DDBJ databases">
        <title>Draft Genome Sequences of Nine Cyanobacterial Strains from Diverse Habitats.</title>
        <authorList>
            <person name="Zhu T."/>
            <person name="Hou S."/>
            <person name="Lu X."/>
            <person name="Hess W.R."/>
        </authorList>
    </citation>
    <scope>NUCLEOTIDE SEQUENCE [LARGE SCALE GENOMIC DNA]</scope>
    <source>
        <strain evidence="1 2">NIES-593</strain>
    </source>
</reference>
<evidence type="ECO:0000313" key="1">
    <source>
        <dbReference type="EMBL" id="OKH25275.1"/>
    </source>
</evidence>
<dbReference type="AlphaFoldDB" id="A0A1U7HP33"/>
<comment type="caution">
    <text evidence="1">The sequence shown here is derived from an EMBL/GenBank/DDBJ whole genome shotgun (WGS) entry which is preliminary data.</text>
</comment>
<evidence type="ECO:0000313" key="2">
    <source>
        <dbReference type="Proteomes" id="UP000186868"/>
    </source>
</evidence>
<name>A0A1U7HP33_9CYAN</name>
<dbReference type="STRING" id="1921803.NIES593_05855"/>
<accession>A0A1U7HP33</accession>
<sequence length="72" mass="8664">MVLDVLFCHVDDFCQEFEAKWPEKLLNHGEQQRHRAKNLFLSETMTILIGFHQNHFQNCQHFYLYQVLGVVK</sequence>
<organism evidence="1 2">
    <name type="scientific">Hydrococcus rivularis NIES-593</name>
    <dbReference type="NCBI Taxonomy" id="1921803"/>
    <lineage>
        <taxon>Bacteria</taxon>
        <taxon>Bacillati</taxon>
        <taxon>Cyanobacteriota</taxon>
        <taxon>Cyanophyceae</taxon>
        <taxon>Pleurocapsales</taxon>
        <taxon>Hydrococcaceae</taxon>
        <taxon>Hydrococcus</taxon>
    </lineage>
</organism>
<gene>
    <name evidence="1" type="ORF">NIES593_05855</name>
</gene>
<evidence type="ECO:0008006" key="3">
    <source>
        <dbReference type="Google" id="ProtNLM"/>
    </source>
</evidence>
<dbReference type="Proteomes" id="UP000186868">
    <property type="component" value="Unassembled WGS sequence"/>
</dbReference>
<proteinExistence type="predicted"/>
<dbReference type="EMBL" id="MRCB01000004">
    <property type="protein sequence ID" value="OKH25275.1"/>
    <property type="molecule type" value="Genomic_DNA"/>
</dbReference>